<dbReference type="InterPro" id="IPR011042">
    <property type="entry name" value="6-blade_b-propeller_TolB-like"/>
</dbReference>
<dbReference type="RefSeq" id="WP_203814792.1">
    <property type="nucleotide sequence ID" value="NZ_BOMY01000074.1"/>
</dbReference>
<dbReference type="GO" id="GO:0016158">
    <property type="term" value="F:inositol hexakisphosphate 3-phosphatase activity"/>
    <property type="evidence" value="ECO:0007669"/>
    <property type="project" value="InterPro"/>
</dbReference>
<evidence type="ECO:0000256" key="1">
    <source>
        <dbReference type="SAM" id="SignalP"/>
    </source>
</evidence>
<evidence type="ECO:0000313" key="4">
    <source>
        <dbReference type="Proteomes" id="UP000623608"/>
    </source>
</evidence>
<gene>
    <name evidence="3" type="ORF">Ate02nite_97240</name>
</gene>
<dbReference type="PROSITE" id="PS51662">
    <property type="entry name" value="BP_PHYTASE"/>
    <property type="match status" value="1"/>
</dbReference>
<dbReference type="Gene3D" id="2.120.10.30">
    <property type="entry name" value="TolB, C-terminal domain"/>
    <property type="match status" value="1"/>
</dbReference>
<dbReference type="Pfam" id="PF02333">
    <property type="entry name" value="Phytase"/>
    <property type="match status" value="2"/>
</dbReference>
<keyword evidence="4" id="KW-1185">Reference proteome</keyword>
<dbReference type="InterPro" id="IPR003431">
    <property type="entry name" value="B-propeller_Phytase"/>
</dbReference>
<dbReference type="AlphaFoldDB" id="A0A919NX62"/>
<feature type="signal peptide" evidence="1">
    <location>
        <begin position="1"/>
        <end position="23"/>
    </location>
</feature>
<dbReference type="Proteomes" id="UP000623608">
    <property type="component" value="Unassembled WGS sequence"/>
</dbReference>
<protein>
    <submittedName>
        <fullName evidence="3">Hydrolase</fullName>
    </submittedName>
</protein>
<feature type="domain" description="BPP" evidence="2">
    <location>
        <begin position="21"/>
        <end position="402"/>
    </location>
</feature>
<keyword evidence="1" id="KW-0732">Signal</keyword>
<sequence>MRRTVGIVALVALSSVVAAPAQAGAKADREITATVETPALFDDEAGGDADADDPAIWINRADRAKSRVIGTAKNGGLRVYDLAGREVQSIAPPADGRFNNVDLVTGFRLGGRTADLAVVTDRGLDQLRIYRIESTGRLTDVTAAGAPLLFSKDQDEVATQATGYGLAAYGRYAVVSRRHSTRLGIFRLEERGGRVTYRNTDLLDLPKQFRLPNGETWAPCAEPGEDPQIEGMVVDAAAGVLYVAQEDVALWRIRLDRDRFVGVPRVVERVAEYGVPATYDPATEECVAGDDDPGFGGRIHADVEGATIYPTGKKDGYLIVSSQGDSRFYVYDRGTNRPLSSFRVVDGPRADGVQHSDGAAATSEALPGYPQGLLVLHDGENTPDDGRVSTDFKYVDWRALRL</sequence>
<organism evidence="3 4">
    <name type="scientific">Paractinoplanes tereljensis</name>
    <dbReference type="NCBI Taxonomy" id="571912"/>
    <lineage>
        <taxon>Bacteria</taxon>
        <taxon>Bacillati</taxon>
        <taxon>Actinomycetota</taxon>
        <taxon>Actinomycetes</taxon>
        <taxon>Micromonosporales</taxon>
        <taxon>Micromonosporaceae</taxon>
        <taxon>Paractinoplanes</taxon>
    </lineage>
</organism>
<proteinExistence type="predicted"/>
<dbReference type="EMBL" id="BOMY01000074">
    <property type="protein sequence ID" value="GIF26994.1"/>
    <property type="molecule type" value="Genomic_DNA"/>
</dbReference>
<feature type="chain" id="PRO_5037180684" evidence="1">
    <location>
        <begin position="24"/>
        <end position="402"/>
    </location>
</feature>
<evidence type="ECO:0000259" key="2">
    <source>
        <dbReference type="PROSITE" id="PS51662"/>
    </source>
</evidence>
<keyword evidence="3" id="KW-0378">Hydrolase</keyword>
<accession>A0A919NX62</accession>
<dbReference type="SUPFAM" id="SSF50956">
    <property type="entry name" value="Thermostable phytase (3-phytase)"/>
    <property type="match status" value="1"/>
</dbReference>
<name>A0A919NX62_9ACTN</name>
<evidence type="ECO:0000313" key="3">
    <source>
        <dbReference type="EMBL" id="GIF26994.1"/>
    </source>
</evidence>
<comment type="caution">
    <text evidence="3">The sequence shown here is derived from an EMBL/GenBank/DDBJ whole genome shotgun (WGS) entry which is preliminary data.</text>
</comment>
<reference evidence="3" key="1">
    <citation type="submission" date="2021-01" db="EMBL/GenBank/DDBJ databases">
        <title>Whole genome shotgun sequence of Actinoplanes tereljensis NBRC 105297.</title>
        <authorList>
            <person name="Komaki H."/>
            <person name="Tamura T."/>
        </authorList>
    </citation>
    <scope>NUCLEOTIDE SEQUENCE</scope>
    <source>
        <strain evidence="3">NBRC 105297</strain>
    </source>
</reference>